<keyword evidence="2" id="KW-1185">Reference proteome</keyword>
<evidence type="ECO:0000313" key="2">
    <source>
        <dbReference type="Proteomes" id="UP000516437"/>
    </source>
</evidence>
<name>A0A6A1USD8_9ROSI</name>
<sequence>MTAGHEDRGLFTVRCLVGGREIILNDVVIREILGIPHNGVQAYEINTGPMCQDFDYGAVVAYLQGNVEAADTHRKIFANKLNITYRMLHLICTRNLIHPEKVTFMDVFAIEHLLREILSTFLTSCSVMRMRMRMMRLMPRQ</sequence>
<dbReference type="AlphaFoldDB" id="A0A6A1USD8"/>
<comment type="caution">
    <text evidence="1">The sequence shown here is derived from an EMBL/GenBank/DDBJ whole genome shotgun (WGS) entry which is preliminary data.</text>
</comment>
<dbReference type="EMBL" id="RXIC02000026">
    <property type="protein sequence ID" value="KAB1202697.1"/>
    <property type="molecule type" value="Genomic_DNA"/>
</dbReference>
<proteinExistence type="predicted"/>
<dbReference type="Proteomes" id="UP000516437">
    <property type="component" value="Chromosome 8"/>
</dbReference>
<evidence type="ECO:0000313" key="1">
    <source>
        <dbReference type="EMBL" id="KAB1202697.1"/>
    </source>
</evidence>
<protein>
    <submittedName>
        <fullName evidence="1">Uncharacterized protein</fullName>
    </submittedName>
</protein>
<dbReference type="OrthoDB" id="1750780at2759"/>
<reference evidence="1 2" key="1">
    <citation type="journal article" date="2019" name="Plant Biotechnol. J.">
        <title>The red bayberry genome and genetic basis of sex determination.</title>
        <authorList>
            <person name="Jia H.M."/>
            <person name="Jia H.J."/>
            <person name="Cai Q.L."/>
            <person name="Wang Y."/>
            <person name="Zhao H.B."/>
            <person name="Yang W.F."/>
            <person name="Wang G.Y."/>
            <person name="Li Y.H."/>
            <person name="Zhan D.L."/>
            <person name="Shen Y.T."/>
            <person name="Niu Q.F."/>
            <person name="Chang L."/>
            <person name="Qiu J."/>
            <person name="Zhao L."/>
            <person name="Xie H.B."/>
            <person name="Fu W.Y."/>
            <person name="Jin J."/>
            <person name="Li X.W."/>
            <person name="Jiao Y."/>
            <person name="Zhou C.C."/>
            <person name="Tu T."/>
            <person name="Chai C.Y."/>
            <person name="Gao J.L."/>
            <person name="Fan L.J."/>
            <person name="van de Weg E."/>
            <person name="Wang J.Y."/>
            <person name="Gao Z.S."/>
        </authorList>
    </citation>
    <scope>NUCLEOTIDE SEQUENCE [LARGE SCALE GENOMIC DNA]</scope>
    <source>
        <tissue evidence="1">Leaves</tissue>
    </source>
</reference>
<accession>A0A6A1USD8</accession>
<gene>
    <name evidence="1" type="ORF">CJ030_MR8G022763</name>
</gene>
<organism evidence="1 2">
    <name type="scientific">Morella rubra</name>
    <name type="common">Chinese bayberry</name>
    <dbReference type="NCBI Taxonomy" id="262757"/>
    <lineage>
        <taxon>Eukaryota</taxon>
        <taxon>Viridiplantae</taxon>
        <taxon>Streptophyta</taxon>
        <taxon>Embryophyta</taxon>
        <taxon>Tracheophyta</taxon>
        <taxon>Spermatophyta</taxon>
        <taxon>Magnoliopsida</taxon>
        <taxon>eudicotyledons</taxon>
        <taxon>Gunneridae</taxon>
        <taxon>Pentapetalae</taxon>
        <taxon>rosids</taxon>
        <taxon>fabids</taxon>
        <taxon>Fagales</taxon>
        <taxon>Myricaceae</taxon>
        <taxon>Morella</taxon>
    </lineage>
</organism>